<sequence>MEHLLLIGAGYSAAYIAEKFLTDPASNEMTVTVTTRAASQEKKRIKPFPQATKLLEVDYQSPSLPVSTTHLIMTAPVSVEKNREQWQALAKAIGQLPSLQWIGYLSTTSVYGDAAGEWVTEDFPLNPSNKRADDRLHAETQWQSLSKELSLPLDIFRLTGIYGPGRSAIDKLRSGKARMIIKKDQVFNRIHVADIAEVCFAAAQTPRQSLQQSLRRIYNVSDGQPCPPQEVTKFAADLLGIAPPKAENYESADMSFMARSFYEENKRIDNRKMRTELNVNLRYPSYKEGLTPLA</sequence>
<dbReference type="KEGG" id="tmk:QGN29_04345"/>
<organism evidence="3 4">
    <name type="scientific">Temperatibacter marinus</name>
    <dbReference type="NCBI Taxonomy" id="1456591"/>
    <lineage>
        <taxon>Bacteria</taxon>
        <taxon>Pseudomonadati</taxon>
        <taxon>Pseudomonadota</taxon>
        <taxon>Alphaproteobacteria</taxon>
        <taxon>Kordiimonadales</taxon>
        <taxon>Temperatibacteraceae</taxon>
        <taxon>Temperatibacter</taxon>
    </lineage>
</organism>
<evidence type="ECO:0000313" key="3">
    <source>
        <dbReference type="EMBL" id="WND03602.1"/>
    </source>
</evidence>
<dbReference type="PANTHER" id="PTHR43574">
    <property type="entry name" value="EPIMERASE-RELATED"/>
    <property type="match status" value="1"/>
</dbReference>
<protein>
    <submittedName>
        <fullName evidence="3">SDR family oxidoreductase</fullName>
        <ecNumber evidence="3">1.1.1.290</ecNumber>
    </submittedName>
</protein>
<evidence type="ECO:0000256" key="1">
    <source>
        <dbReference type="ARBA" id="ARBA00023027"/>
    </source>
</evidence>
<reference evidence="3" key="1">
    <citation type="submission" date="2023-04" db="EMBL/GenBank/DDBJ databases">
        <title>Complete genome sequence of Temperatibacter marinus.</title>
        <authorList>
            <person name="Rong J.-C."/>
            <person name="Yi M.-L."/>
            <person name="Zhao Q."/>
        </authorList>
    </citation>
    <scope>NUCLEOTIDE SEQUENCE</scope>
    <source>
        <strain evidence="3">NBRC 110045</strain>
    </source>
</reference>
<dbReference type="EMBL" id="CP123872">
    <property type="protein sequence ID" value="WND03602.1"/>
    <property type="molecule type" value="Genomic_DNA"/>
</dbReference>
<dbReference type="AlphaFoldDB" id="A0AA52EDR7"/>
<dbReference type="Pfam" id="PF01370">
    <property type="entry name" value="Epimerase"/>
    <property type="match status" value="1"/>
</dbReference>
<accession>A0AA52EDR7</accession>
<dbReference type="Proteomes" id="UP001268683">
    <property type="component" value="Chromosome"/>
</dbReference>
<dbReference type="EC" id="1.1.1.290" evidence="3"/>
<keyword evidence="4" id="KW-1185">Reference proteome</keyword>
<dbReference type="RefSeq" id="WP_310799455.1">
    <property type="nucleotide sequence ID" value="NZ_CP123872.1"/>
</dbReference>
<dbReference type="Gene3D" id="3.40.50.720">
    <property type="entry name" value="NAD(P)-binding Rossmann-like Domain"/>
    <property type="match status" value="1"/>
</dbReference>
<evidence type="ECO:0000259" key="2">
    <source>
        <dbReference type="Pfam" id="PF01370"/>
    </source>
</evidence>
<dbReference type="SUPFAM" id="SSF51735">
    <property type="entry name" value="NAD(P)-binding Rossmann-fold domains"/>
    <property type="match status" value="1"/>
</dbReference>
<dbReference type="CDD" id="cd05266">
    <property type="entry name" value="SDR_a4"/>
    <property type="match status" value="1"/>
</dbReference>
<feature type="domain" description="NAD-dependent epimerase/dehydratase" evidence="2">
    <location>
        <begin position="102"/>
        <end position="220"/>
    </location>
</feature>
<proteinExistence type="predicted"/>
<keyword evidence="3" id="KW-0560">Oxidoreductase</keyword>
<dbReference type="InterPro" id="IPR036291">
    <property type="entry name" value="NAD(P)-bd_dom_sf"/>
</dbReference>
<name>A0AA52EDR7_9PROT</name>
<keyword evidence="1" id="KW-0520">NAD</keyword>
<dbReference type="GO" id="GO:0033711">
    <property type="term" value="F:4-phosphoerythronate dehydrogenase activity"/>
    <property type="evidence" value="ECO:0007669"/>
    <property type="project" value="UniProtKB-EC"/>
</dbReference>
<dbReference type="InterPro" id="IPR001509">
    <property type="entry name" value="Epimerase_deHydtase"/>
</dbReference>
<gene>
    <name evidence="3" type="ORF">QGN29_04345</name>
</gene>
<evidence type="ECO:0000313" key="4">
    <source>
        <dbReference type="Proteomes" id="UP001268683"/>
    </source>
</evidence>